<dbReference type="KEGG" id="tvr:TVD_10660"/>
<feature type="domain" description="Rhodanese" evidence="1">
    <location>
        <begin position="18"/>
        <end position="107"/>
    </location>
</feature>
<dbReference type="CDD" id="cd00158">
    <property type="entry name" value="RHOD"/>
    <property type="match status" value="1"/>
</dbReference>
<protein>
    <submittedName>
        <fullName evidence="2">Rhodanese</fullName>
    </submittedName>
</protein>
<dbReference type="InterPro" id="IPR050229">
    <property type="entry name" value="GlpE_sulfurtransferase"/>
</dbReference>
<accession>A0A0G3G3L2</accession>
<dbReference type="InterPro" id="IPR036873">
    <property type="entry name" value="Rhodanese-like_dom_sf"/>
</dbReference>
<dbReference type="EMBL" id="CP011367">
    <property type="protein sequence ID" value="AKJ95790.1"/>
    <property type="molecule type" value="Genomic_DNA"/>
</dbReference>
<dbReference type="SMART" id="SM00450">
    <property type="entry name" value="RHOD"/>
    <property type="match status" value="1"/>
</dbReference>
<dbReference type="PROSITE" id="PS50206">
    <property type="entry name" value="RHODANESE_3"/>
    <property type="match status" value="1"/>
</dbReference>
<dbReference type="STRING" id="106634.TVD_10660"/>
<evidence type="ECO:0000259" key="1">
    <source>
        <dbReference type="PROSITE" id="PS50206"/>
    </source>
</evidence>
<dbReference type="PANTHER" id="PTHR43031:SF17">
    <property type="entry name" value="SULFURTRANSFERASE YTWF-RELATED"/>
    <property type="match status" value="1"/>
</dbReference>
<dbReference type="OrthoDB" id="9811849at2"/>
<dbReference type="PANTHER" id="PTHR43031">
    <property type="entry name" value="FAD-DEPENDENT OXIDOREDUCTASE"/>
    <property type="match status" value="1"/>
</dbReference>
<evidence type="ECO:0000313" key="3">
    <source>
        <dbReference type="Proteomes" id="UP000064201"/>
    </source>
</evidence>
<sequence>MYGFTEITPDELEQWRNEGKSFRLLDVRSPGETGRGIIPGAELVPLATLPLRKDEFTGSDAPVVIYCQSGARSAQACAFLAQQGVDCASSLRGGIVGWAQTGKPVVSPD</sequence>
<dbReference type="Pfam" id="PF00581">
    <property type="entry name" value="Rhodanese"/>
    <property type="match status" value="1"/>
</dbReference>
<dbReference type="Proteomes" id="UP000064201">
    <property type="component" value="Chromosome"/>
</dbReference>
<organism evidence="2 3">
    <name type="scientific">Thioalkalivibrio versutus</name>
    <dbReference type="NCBI Taxonomy" id="106634"/>
    <lineage>
        <taxon>Bacteria</taxon>
        <taxon>Pseudomonadati</taxon>
        <taxon>Pseudomonadota</taxon>
        <taxon>Gammaproteobacteria</taxon>
        <taxon>Chromatiales</taxon>
        <taxon>Ectothiorhodospiraceae</taxon>
        <taxon>Thioalkalivibrio</taxon>
    </lineage>
</organism>
<proteinExistence type="predicted"/>
<dbReference type="PATRIC" id="fig|106634.4.peg.2177"/>
<dbReference type="AlphaFoldDB" id="A0A0G3G3L2"/>
<gene>
    <name evidence="2" type="ORF">TVD_10660</name>
</gene>
<evidence type="ECO:0000313" key="2">
    <source>
        <dbReference type="EMBL" id="AKJ95790.1"/>
    </source>
</evidence>
<dbReference type="InterPro" id="IPR001763">
    <property type="entry name" value="Rhodanese-like_dom"/>
</dbReference>
<name>A0A0G3G3L2_9GAMM</name>
<dbReference type="SUPFAM" id="SSF52821">
    <property type="entry name" value="Rhodanese/Cell cycle control phosphatase"/>
    <property type="match status" value="1"/>
</dbReference>
<dbReference type="Gene3D" id="3.40.250.10">
    <property type="entry name" value="Rhodanese-like domain"/>
    <property type="match status" value="1"/>
</dbReference>
<dbReference type="RefSeq" id="WP_019563460.1">
    <property type="nucleotide sequence ID" value="NZ_CP011367.1"/>
</dbReference>
<keyword evidence="3" id="KW-1185">Reference proteome</keyword>
<reference evidence="2 3" key="1">
    <citation type="submission" date="2015-04" db="EMBL/GenBank/DDBJ databases">
        <title>Complete Sequence for the Genome of the Thioalkalivibrio versutus D301.</title>
        <authorList>
            <person name="Mu T."/>
            <person name="Zhou J."/>
            <person name="Xu X."/>
        </authorList>
    </citation>
    <scope>NUCLEOTIDE SEQUENCE [LARGE SCALE GENOMIC DNA]</scope>
    <source>
        <strain evidence="2 3">D301</strain>
    </source>
</reference>